<keyword evidence="2" id="KW-0812">Transmembrane</keyword>
<name>V2X263_MONRO</name>
<accession>V2X263</accession>
<dbReference type="OrthoDB" id="3028952at2759"/>
<sequence>MSIIDSSQVSIRGRSTFNHVRGDQINQTISGGVVNVYETVAKAVERSISDEFEYVKRGHIIGIKELYSDPLEWDWHWRNGDLFRRPRKSARKTVSTVNIHPNPQSKFTVFEYKGDDAHEAWEDDFQQFSLASRMGSFQLFGINRSGVPMLIFHHELIPVAHFFTGSLWMNVYLAYLSESKGCRWYSLWLNTSSGVLCDGPAGPNFLLRFSSLKDDVIQDIPSTLDMLEERSSLRFFSWLGSSMDRHLLQYVTWFSKITYFNNLAVSIMKGKHAEDNTHPDSTTDHPYLKDLRRNPSRHLPIDVNGGLRFDTVYSPLLEPVARWPEASRLWKWVGVDGLVEETWLDGGLTRFKLIDVGRVFLRTTFDWEAFCDGWLSQSSCAFDALETTERQESLFVVNPYWLGLRSTQHEYDTYDGPSASFDLCDAAEEISAVYLFLYPPPMTLSESASWMGGHTHFWSFDKTGHSRIPEVEWKRWDLPVLTPDTSIVCLRSWPTHVYTTLRDWQIARGFDPSTSDWARHVGCPELEIIGAEKKKSRFEELVQHEQGSGTIKPLSEVVQDPVNQSDTKAVKHQWDGIPGAQSEVLQEKSKLGWLGSVWVIVVSVQLMCIICLLCIRGC</sequence>
<comment type="caution">
    <text evidence="3">The sequence shown here is derived from an EMBL/GenBank/DDBJ whole genome shotgun (WGS) entry which is preliminary data.</text>
</comment>
<evidence type="ECO:0000256" key="2">
    <source>
        <dbReference type="SAM" id="Phobius"/>
    </source>
</evidence>
<gene>
    <name evidence="3" type="ORF">Moror_9783</name>
</gene>
<keyword evidence="2" id="KW-1133">Transmembrane helix</keyword>
<evidence type="ECO:0000313" key="3">
    <source>
        <dbReference type="EMBL" id="ESK86555.1"/>
    </source>
</evidence>
<organism evidence="3 4">
    <name type="scientific">Moniliophthora roreri (strain MCA 2997)</name>
    <name type="common">Cocoa frosty pod rot fungus</name>
    <name type="synonym">Crinipellis roreri</name>
    <dbReference type="NCBI Taxonomy" id="1381753"/>
    <lineage>
        <taxon>Eukaryota</taxon>
        <taxon>Fungi</taxon>
        <taxon>Dikarya</taxon>
        <taxon>Basidiomycota</taxon>
        <taxon>Agaricomycotina</taxon>
        <taxon>Agaricomycetes</taxon>
        <taxon>Agaricomycetidae</taxon>
        <taxon>Agaricales</taxon>
        <taxon>Marasmiineae</taxon>
        <taxon>Marasmiaceae</taxon>
        <taxon>Moniliophthora</taxon>
    </lineage>
</organism>
<keyword evidence="4" id="KW-1185">Reference proteome</keyword>
<dbReference type="KEGG" id="mrr:Moror_9783"/>
<dbReference type="Proteomes" id="UP000017559">
    <property type="component" value="Unassembled WGS sequence"/>
</dbReference>
<reference evidence="3 4" key="1">
    <citation type="journal article" date="2014" name="BMC Genomics">
        <title>Genome and secretome analysis of the hemibiotrophic fungal pathogen, Moniliophthora roreri, which causes frosty pod rot disease of cacao: mechanisms of the biotrophic and necrotrophic phases.</title>
        <authorList>
            <person name="Meinhardt L.W."/>
            <person name="Costa G.G.L."/>
            <person name="Thomazella D.P.T."/>
            <person name="Teixeira P.J.P.L."/>
            <person name="Carazzolle M.F."/>
            <person name="Schuster S.C."/>
            <person name="Carlson J.E."/>
            <person name="Guiltinan M.J."/>
            <person name="Mieczkowski P."/>
            <person name="Farmer A."/>
            <person name="Ramaraj T."/>
            <person name="Crozier J."/>
            <person name="Davis R.E."/>
            <person name="Shao J."/>
            <person name="Melnick R.L."/>
            <person name="Pereira G.A.G."/>
            <person name="Bailey B.A."/>
        </authorList>
    </citation>
    <scope>NUCLEOTIDE SEQUENCE [LARGE SCALE GENOMIC DNA]</scope>
    <source>
        <strain evidence="3 4">MCA 2997</strain>
    </source>
</reference>
<evidence type="ECO:0000256" key="1">
    <source>
        <dbReference type="SAM" id="MobiDB-lite"/>
    </source>
</evidence>
<dbReference type="AlphaFoldDB" id="V2X263"/>
<feature type="transmembrane region" description="Helical" evidence="2">
    <location>
        <begin position="591"/>
        <end position="615"/>
    </location>
</feature>
<feature type="region of interest" description="Disordered" evidence="1">
    <location>
        <begin position="274"/>
        <end position="293"/>
    </location>
</feature>
<proteinExistence type="predicted"/>
<protein>
    <submittedName>
        <fullName evidence="3">Uncharacterized protein</fullName>
    </submittedName>
</protein>
<dbReference type="EMBL" id="AWSO01000919">
    <property type="protein sequence ID" value="ESK86555.1"/>
    <property type="molecule type" value="Genomic_DNA"/>
</dbReference>
<keyword evidence="2" id="KW-0472">Membrane</keyword>
<dbReference type="HOGENOM" id="CLU_023750_1_0_1"/>
<evidence type="ECO:0000313" key="4">
    <source>
        <dbReference type="Proteomes" id="UP000017559"/>
    </source>
</evidence>